<organism evidence="1 2">
    <name type="scientific">Campylobacter pinnipediorum subsp. caledonicus</name>
    <dbReference type="NCBI Taxonomy" id="1874362"/>
    <lineage>
        <taxon>Bacteria</taxon>
        <taxon>Pseudomonadati</taxon>
        <taxon>Campylobacterota</taxon>
        <taxon>Epsilonproteobacteria</taxon>
        <taxon>Campylobacterales</taxon>
        <taxon>Campylobacteraceae</taxon>
        <taxon>Campylobacter</taxon>
    </lineage>
</organism>
<evidence type="ECO:0000313" key="2">
    <source>
        <dbReference type="Proteomes" id="UP000190868"/>
    </source>
</evidence>
<proteinExistence type="predicted"/>
<dbReference type="InterPro" id="IPR008254">
    <property type="entry name" value="Flavodoxin/NO_synth"/>
</dbReference>
<dbReference type="Pfam" id="PF12641">
    <property type="entry name" value="Flavodoxin_3"/>
    <property type="match status" value="1"/>
</dbReference>
<dbReference type="KEGG" id="cpin:CPIN18020_0553"/>
<dbReference type="PANTHER" id="PTHR38030">
    <property type="entry name" value="PROTOPORPHYRINOGEN IX DEHYDROGENASE [MENAQUINONE]"/>
    <property type="match status" value="1"/>
</dbReference>
<dbReference type="GO" id="GO:0006783">
    <property type="term" value="P:heme biosynthetic process"/>
    <property type="evidence" value="ECO:0007669"/>
    <property type="project" value="TreeGrafter"/>
</dbReference>
<dbReference type="GO" id="GO:0070819">
    <property type="term" value="F:menaquinone-dependent protoporphyrinogen oxidase activity"/>
    <property type="evidence" value="ECO:0007669"/>
    <property type="project" value="TreeGrafter"/>
</dbReference>
<name>A0A1S6U6K0_9BACT</name>
<sequence length="170" mass="18912">MKKIVVYSSLTGNTKKIGEAIASKIGCSAFSFEDKSVADLSKYDFIAVGYYIDKGGPDAHFKRYIKEKIKNKKVGLFITLGAEPDGNHGIEMLENGVKILEQNGNEVLRKFICQGAIDPKMIQEMIDMAERLGDKTMHPITEERKARWAAASTHPDENDIENAKKAFEGI</sequence>
<dbReference type="GeneID" id="56566192"/>
<protein>
    <submittedName>
        <fullName evidence="1">Flavodoxin domain protein</fullName>
    </submittedName>
</protein>
<dbReference type="EMBL" id="CP017258">
    <property type="protein sequence ID" value="AQW87384.1"/>
    <property type="molecule type" value="Genomic_DNA"/>
</dbReference>
<keyword evidence="2" id="KW-1185">Reference proteome</keyword>
<evidence type="ECO:0000313" key="1">
    <source>
        <dbReference type="EMBL" id="AQW87384.1"/>
    </source>
</evidence>
<reference evidence="2" key="1">
    <citation type="submission" date="2016-09" db="EMBL/GenBank/DDBJ databases">
        <title>Comparative genomics of the Campylobacter concisus group.</title>
        <authorList>
            <person name="Miller W.G."/>
            <person name="Yee E."/>
            <person name="Chapman M.H."/>
            <person name="Huynh S."/>
            <person name="Bono J.L."/>
            <person name="On S.L.W."/>
            <person name="StLeger J."/>
            <person name="Foster G."/>
            <person name="Parker C.T."/>
        </authorList>
    </citation>
    <scope>NUCLEOTIDE SEQUENCE [LARGE SCALE GENOMIC DNA]</scope>
    <source>
        <strain evidence="2">RM18021</strain>
    </source>
</reference>
<dbReference type="Gene3D" id="3.40.50.360">
    <property type="match status" value="1"/>
</dbReference>
<dbReference type="AlphaFoldDB" id="A0A1S6U6K0"/>
<dbReference type="RefSeq" id="WP_078423055.1">
    <property type="nucleotide sequence ID" value="NZ_CP017018.1"/>
</dbReference>
<dbReference type="PANTHER" id="PTHR38030:SF2">
    <property type="entry name" value="PROTOPORPHYRINOGEN IX DEHYDROGENASE [QUINONE]"/>
    <property type="match status" value="1"/>
</dbReference>
<dbReference type="InterPro" id="IPR052200">
    <property type="entry name" value="Protoporphyrinogen_IX_DH"/>
</dbReference>
<dbReference type="SUPFAM" id="SSF52218">
    <property type="entry name" value="Flavoproteins"/>
    <property type="match status" value="1"/>
</dbReference>
<gene>
    <name evidence="1" type="ORF">CPIN18021_0558</name>
</gene>
<dbReference type="GO" id="GO:0010181">
    <property type="term" value="F:FMN binding"/>
    <property type="evidence" value="ECO:0007669"/>
    <property type="project" value="InterPro"/>
</dbReference>
<accession>A0A1S6U6K0</accession>
<dbReference type="InterPro" id="IPR029039">
    <property type="entry name" value="Flavoprotein-like_sf"/>
</dbReference>
<dbReference type="Proteomes" id="UP000190868">
    <property type="component" value="Chromosome"/>
</dbReference>